<accession>A0ABU3CIA8</accession>
<keyword evidence="2" id="KW-1185">Reference proteome</keyword>
<protein>
    <recommendedName>
        <fullName evidence="3">Lipoprotein</fullName>
    </recommendedName>
</protein>
<reference evidence="1 2" key="1">
    <citation type="submission" date="2023-09" db="EMBL/GenBank/DDBJ databases">
        <authorList>
            <person name="Rey-Velasco X."/>
        </authorList>
    </citation>
    <scope>NUCLEOTIDE SEQUENCE [LARGE SCALE GENOMIC DNA]</scope>
    <source>
        <strain evidence="1 2">F260</strain>
    </source>
</reference>
<sequence length="130" mass="14778">MKNVLACLLFVSGIVTSCDYEDEAMDEINAQAELQNACTAENPLELEWMQELIAELHCGNYACKVAILKSEYAGETVFYIQMVDPLCFGFEKIDLYDCVGEKVKEFTLEESREFVNSPDHEAEQIFSRNV</sequence>
<dbReference type="PROSITE" id="PS51257">
    <property type="entry name" value="PROKAR_LIPOPROTEIN"/>
    <property type="match status" value="1"/>
</dbReference>
<dbReference type="EMBL" id="JAVRHO010000005">
    <property type="protein sequence ID" value="MDT0645958.1"/>
    <property type="molecule type" value="Genomic_DNA"/>
</dbReference>
<name>A0ABU3CIA8_9FLAO</name>
<evidence type="ECO:0008006" key="3">
    <source>
        <dbReference type="Google" id="ProtNLM"/>
    </source>
</evidence>
<gene>
    <name evidence="1" type="ORF">RM545_04590</name>
</gene>
<comment type="caution">
    <text evidence="1">The sequence shown here is derived from an EMBL/GenBank/DDBJ whole genome shotgun (WGS) entry which is preliminary data.</text>
</comment>
<evidence type="ECO:0000313" key="2">
    <source>
        <dbReference type="Proteomes" id="UP001245285"/>
    </source>
</evidence>
<dbReference type="RefSeq" id="WP_311494145.1">
    <property type="nucleotide sequence ID" value="NZ_JAVRHO010000005.1"/>
</dbReference>
<proteinExistence type="predicted"/>
<dbReference type="Proteomes" id="UP001245285">
    <property type="component" value="Unassembled WGS sequence"/>
</dbReference>
<organism evidence="1 2">
    <name type="scientific">Autumnicola lenta</name>
    <dbReference type="NCBI Taxonomy" id="3075593"/>
    <lineage>
        <taxon>Bacteria</taxon>
        <taxon>Pseudomonadati</taxon>
        <taxon>Bacteroidota</taxon>
        <taxon>Flavobacteriia</taxon>
        <taxon>Flavobacteriales</taxon>
        <taxon>Flavobacteriaceae</taxon>
        <taxon>Autumnicola</taxon>
    </lineage>
</organism>
<evidence type="ECO:0000313" key="1">
    <source>
        <dbReference type="EMBL" id="MDT0645958.1"/>
    </source>
</evidence>